<dbReference type="EMBL" id="LSMT01001768">
    <property type="protein sequence ID" value="PFX11895.1"/>
    <property type="molecule type" value="Genomic_DNA"/>
</dbReference>
<feature type="compositionally biased region" description="Basic and acidic residues" evidence="1">
    <location>
        <begin position="308"/>
        <end position="318"/>
    </location>
</feature>
<accession>A0A2B4R6J1</accession>
<protein>
    <submittedName>
        <fullName evidence="2">Uncharacterized protein</fullName>
    </submittedName>
</protein>
<proteinExistence type="predicted"/>
<dbReference type="Proteomes" id="UP000225706">
    <property type="component" value="Unassembled WGS sequence"/>
</dbReference>
<evidence type="ECO:0000313" key="3">
    <source>
        <dbReference type="Proteomes" id="UP000225706"/>
    </source>
</evidence>
<sequence>MGIPDQEHSAPSKLSETTCYDLAYACSDIICLALPKDLTVHMDVYFNPGLVQRRTDHLRSSLLAISAVSDLVTSTSIKPSSNQSFDHFHVGFCGSYFPSSLLFPLPSSSCHRPLLAGDVMLVVGKIKKAAKARSKGSGRGGRRKTAAASNEERNFKQEIAAMTTIGTTISIGRRQSPIGHIRSAVPLFGAMFIRSSDEEVMTIVDGNIPQDSGSSLTSHNFLQHQGGKVDPGDLIRAVLADKSALDMLKSAIKADSQHAQITKADQGPSAQTRATKARQPLDPEISIIDSNPPKKPRWNTSNPGASGSDDRSIDHEDALDTESLASDESTSAAYWAASEELSSFLELVARKPVTNFERKTMCREYPMQA</sequence>
<feature type="compositionally biased region" description="Basic residues" evidence="1">
    <location>
        <begin position="132"/>
        <end position="145"/>
    </location>
</feature>
<feature type="region of interest" description="Disordered" evidence="1">
    <location>
        <begin position="132"/>
        <end position="152"/>
    </location>
</feature>
<evidence type="ECO:0000256" key="1">
    <source>
        <dbReference type="SAM" id="MobiDB-lite"/>
    </source>
</evidence>
<comment type="caution">
    <text evidence="2">The sequence shown here is derived from an EMBL/GenBank/DDBJ whole genome shotgun (WGS) entry which is preliminary data.</text>
</comment>
<keyword evidence="3" id="KW-1185">Reference proteome</keyword>
<evidence type="ECO:0000313" key="2">
    <source>
        <dbReference type="EMBL" id="PFX11895.1"/>
    </source>
</evidence>
<feature type="region of interest" description="Disordered" evidence="1">
    <location>
        <begin position="259"/>
        <end position="331"/>
    </location>
</feature>
<name>A0A2B4R6J1_STYPI</name>
<organism evidence="2 3">
    <name type="scientific">Stylophora pistillata</name>
    <name type="common">Smooth cauliflower coral</name>
    <dbReference type="NCBI Taxonomy" id="50429"/>
    <lineage>
        <taxon>Eukaryota</taxon>
        <taxon>Metazoa</taxon>
        <taxon>Cnidaria</taxon>
        <taxon>Anthozoa</taxon>
        <taxon>Hexacorallia</taxon>
        <taxon>Scleractinia</taxon>
        <taxon>Astrocoeniina</taxon>
        <taxon>Pocilloporidae</taxon>
        <taxon>Stylophora</taxon>
    </lineage>
</organism>
<reference evidence="3" key="1">
    <citation type="journal article" date="2017" name="bioRxiv">
        <title>Comparative analysis of the genomes of Stylophora pistillata and Acropora digitifera provides evidence for extensive differences between species of corals.</title>
        <authorList>
            <person name="Voolstra C.R."/>
            <person name="Li Y."/>
            <person name="Liew Y.J."/>
            <person name="Baumgarten S."/>
            <person name="Zoccola D."/>
            <person name="Flot J.-F."/>
            <person name="Tambutte S."/>
            <person name="Allemand D."/>
            <person name="Aranda M."/>
        </authorList>
    </citation>
    <scope>NUCLEOTIDE SEQUENCE [LARGE SCALE GENOMIC DNA]</scope>
</reference>
<dbReference type="AlphaFoldDB" id="A0A2B4R6J1"/>
<gene>
    <name evidence="2" type="ORF">AWC38_SpisGene24235</name>
</gene>